<accession>A0AAD7CT00</accession>
<dbReference type="PANTHER" id="PTHR43490">
    <property type="entry name" value="(+)-NEOMENTHOL DEHYDROGENASE"/>
    <property type="match status" value="1"/>
</dbReference>
<proteinExistence type="inferred from homology"/>
<dbReference type="InterPro" id="IPR036291">
    <property type="entry name" value="NAD(P)-bd_dom_sf"/>
</dbReference>
<evidence type="ECO:0000256" key="2">
    <source>
        <dbReference type="ARBA" id="ARBA00022857"/>
    </source>
</evidence>
<dbReference type="PANTHER" id="PTHR43490:SF99">
    <property type="entry name" value="SHORT-CHAIN DEHYDROGENASE_REDUCTASE"/>
    <property type="match status" value="1"/>
</dbReference>
<dbReference type="Pfam" id="PF00106">
    <property type="entry name" value="adh_short"/>
    <property type="match status" value="2"/>
</dbReference>
<dbReference type="EMBL" id="JARKIE010000243">
    <property type="protein sequence ID" value="KAJ7662347.1"/>
    <property type="molecule type" value="Genomic_DNA"/>
</dbReference>
<evidence type="ECO:0000313" key="4">
    <source>
        <dbReference type="EMBL" id="KAJ7662307.1"/>
    </source>
</evidence>
<sequence length="138" mass="14556">MSAGKVILVTGSNTGIGYELVHLLATKGHTVYLASRRESAGIEAVCDSLLATPALDSYPSLIHSAKIKKEKNLEVKFVQLDVTDVGSVEAAAAKIEKEEGRLDVLVNNAGIGEMDTPQSACKPNMASIRATFEPTSLA</sequence>
<evidence type="ECO:0000313" key="6">
    <source>
        <dbReference type="Proteomes" id="UP001221757"/>
    </source>
</evidence>
<dbReference type="Gene3D" id="3.40.50.720">
    <property type="entry name" value="NAD(P)-binding Rossmann-like Domain"/>
    <property type="match status" value="1"/>
</dbReference>
<keyword evidence="3" id="KW-0560">Oxidoreductase</keyword>
<dbReference type="EMBL" id="JARKIE010000243">
    <property type="protein sequence ID" value="KAJ7662307.1"/>
    <property type="molecule type" value="Genomic_DNA"/>
</dbReference>
<evidence type="ECO:0000313" key="5">
    <source>
        <dbReference type="EMBL" id="KAJ7662347.1"/>
    </source>
</evidence>
<evidence type="ECO:0000256" key="3">
    <source>
        <dbReference type="ARBA" id="ARBA00023002"/>
    </source>
</evidence>
<gene>
    <name evidence="4" type="ORF">B0H17DRAFT_1185077</name>
    <name evidence="5" type="ORF">B0H17DRAFT_1185092</name>
</gene>
<protein>
    <recommendedName>
        <fullName evidence="7">NAD(P)-binding protein</fullName>
    </recommendedName>
</protein>
<name>A0AAD7CT00_MYCRO</name>
<dbReference type="SUPFAM" id="SSF51735">
    <property type="entry name" value="NAD(P)-binding Rossmann-fold domains"/>
    <property type="match status" value="1"/>
</dbReference>
<dbReference type="Proteomes" id="UP001221757">
    <property type="component" value="Unassembled WGS sequence"/>
</dbReference>
<reference evidence="5" key="1">
    <citation type="submission" date="2023-03" db="EMBL/GenBank/DDBJ databases">
        <title>Massive genome expansion in bonnet fungi (Mycena s.s.) driven by repeated elements and novel gene families across ecological guilds.</title>
        <authorList>
            <consortium name="Lawrence Berkeley National Laboratory"/>
            <person name="Harder C.B."/>
            <person name="Miyauchi S."/>
            <person name="Viragh M."/>
            <person name="Kuo A."/>
            <person name="Thoen E."/>
            <person name="Andreopoulos B."/>
            <person name="Lu D."/>
            <person name="Skrede I."/>
            <person name="Drula E."/>
            <person name="Henrissat B."/>
            <person name="Morin E."/>
            <person name="Kohler A."/>
            <person name="Barry K."/>
            <person name="LaButti K."/>
            <person name="Morin E."/>
            <person name="Salamov A."/>
            <person name="Lipzen A."/>
            <person name="Mereny Z."/>
            <person name="Hegedus B."/>
            <person name="Baldrian P."/>
            <person name="Stursova M."/>
            <person name="Weitz H."/>
            <person name="Taylor A."/>
            <person name="Grigoriev I.V."/>
            <person name="Nagy L.G."/>
            <person name="Martin F."/>
            <person name="Kauserud H."/>
        </authorList>
    </citation>
    <scope>NUCLEOTIDE SEQUENCE</scope>
    <source>
        <strain evidence="5">CBHHK067</strain>
    </source>
</reference>
<organism evidence="5 6">
    <name type="scientific">Mycena rosella</name>
    <name type="common">Pink bonnet</name>
    <name type="synonym">Agaricus rosellus</name>
    <dbReference type="NCBI Taxonomy" id="1033263"/>
    <lineage>
        <taxon>Eukaryota</taxon>
        <taxon>Fungi</taxon>
        <taxon>Dikarya</taxon>
        <taxon>Basidiomycota</taxon>
        <taxon>Agaricomycotina</taxon>
        <taxon>Agaricomycetes</taxon>
        <taxon>Agaricomycetidae</taxon>
        <taxon>Agaricales</taxon>
        <taxon>Marasmiineae</taxon>
        <taxon>Mycenaceae</taxon>
        <taxon>Mycena</taxon>
    </lineage>
</organism>
<keyword evidence="6" id="KW-1185">Reference proteome</keyword>
<comment type="similarity">
    <text evidence="1">Belongs to the short-chain dehydrogenases/reductases (SDR) family.</text>
</comment>
<evidence type="ECO:0000256" key="1">
    <source>
        <dbReference type="ARBA" id="ARBA00006484"/>
    </source>
</evidence>
<dbReference type="GO" id="GO:0016491">
    <property type="term" value="F:oxidoreductase activity"/>
    <property type="evidence" value="ECO:0007669"/>
    <property type="project" value="UniProtKB-KW"/>
</dbReference>
<evidence type="ECO:0008006" key="7">
    <source>
        <dbReference type="Google" id="ProtNLM"/>
    </source>
</evidence>
<comment type="caution">
    <text evidence="5">The sequence shown here is derived from an EMBL/GenBank/DDBJ whole genome shotgun (WGS) entry which is preliminary data.</text>
</comment>
<dbReference type="AlphaFoldDB" id="A0AAD7CT00"/>
<keyword evidence="2" id="KW-0521">NADP</keyword>
<dbReference type="InterPro" id="IPR002347">
    <property type="entry name" value="SDR_fam"/>
</dbReference>